<dbReference type="GO" id="GO:0004565">
    <property type="term" value="F:beta-galactosidase activity"/>
    <property type="evidence" value="ECO:0007669"/>
    <property type="project" value="UniProtKB-EC"/>
</dbReference>
<keyword evidence="3" id="KW-0378">Hydrolase</keyword>
<dbReference type="InterPro" id="IPR014718">
    <property type="entry name" value="GH-type_carb-bd"/>
</dbReference>
<dbReference type="InterPro" id="IPR004199">
    <property type="entry name" value="B-gal_small/dom_5"/>
</dbReference>
<name>A0A5J4R967_9ZZZZ</name>
<evidence type="ECO:0000259" key="5">
    <source>
        <dbReference type="Pfam" id="PF02929"/>
    </source>
</evidence>
<comment type="caution">
    <text evidence="6">The sequence shown here is derived from an EMBL/GenBank/DDBJ whole genome shotgun (WGS) entry which is preliminary data.</text>
</comment>
<dbReference type="GO" id="GO:0005990">
    <property type="term" value="P:lactose catabolic process"/>
    <property type="evidence" value="ECO:0007669"/>
    <property type="project" value="TreeGrafter"/>
</dbReference>
<evidence type="ECO:0000313" key="6">
    <source>
        <dbReference type="EMBL" id="KAA6330496.1"/>
    </source>
</evidence>
<evidence type="ECO:0000256" key="3">
    <source>
        <dbReference type="ARBA" id="ARBA00022801"/>
    </source>
</evidence>
<sequence>MSEKMSGSALHYTTGDLDTATHAYLLKPRKEVILSLDAIMLGLGNSSCGPGVLKKYAIEKRVYELNFVIQPVKK</sequence>
<proteinExistence type="predicted"/>
<dbReference type="EC" id="3.2.1.23" evidence="2"/>
<dbReference type="PANTHER" id="PTHR46323">
    <property type="entry name" value="BETA-GALACTOSIDASE"/>
    <property type="match status" value="1"/>
</dbReference>
<dbReference type="InterPro" id="IPR011013">
    <property type="entry name" value="Gal_mutarotase_sf_dom"/>
</dbReference>
<evidence type="ECO:0000256" key="1">
    <source>
        <dbReference type="ARBA" id="ARBA00001412"/>
    </source>
</evidence>
<dbReference type="InterPro" id="IPR050347">
    <property type="entry name" value="Bact_Beta-galactosidase"/>
</dbReference>
<comment type="catalytic activity">
    <reaction evidence="1">
        <text>Hydrolysis of terminal non-reducing beta-D-galactose residues in beta-D-galactosides.</text>
        <dbReference type="EC" id="3.2.1.23"/>
    </reaction>
</comment>
<dbReference type="SUPFAM" id="SSF74650">
    <property type="entry name" value="Galactose mutarotase-like"/>
    <property type="match status" value="1"/>
</dbReference>
<keyword evidence="4" id="KW-0326">Glycosidase</keyword>
<evidence type="ECO:0000256" key="4">
    <source>
        <dbReference type="ARBA" id="ARBA00023295"/>
    </source>
</evidence>
<feature type="domain" description="Beta galactosidase small chain/" evidence="5">
    <location>
        <begin position="5"/>
        <end position="69"/>
    </location>
</feature>
<dbReference type="AlphaFoldDB" id="A0A5J4R967"/>
<accession>A0A5J4R967</accession>
<gene>
    <name evidence="6" type="ORF">EZS27_020805</name>
</gene>
<dbReference type="GO" id="GO:0030246">
    <property type="term" value="F:carbohydrate binding"/>
    <property type="evidence" value="ECO:0007669"/>
    <property type="project" value="InterPro"/>
</dbReference>
<dbReference type="EMBL" id="SNRY01001495">
    <property type="protein sequence ID" value="KAA6330496.1"/>
    <property type="molecule type" value="Genomic_DNA"/>
</dbReference>
<protein>
    <recommendedName>
        <fullName evidence="2">beta-galactosidase</fullName>
        <ecNumber evidence="2">3.2.1.23</ecNumber>
    </recommendedName>
</protein>
<evidence type="ECO:0000256" key="2">
    <source>
        <dbReference type="ARBA" id="ARBA00012756"/>
    </source>
</evidence>
<dbReference type="Gene3D" id="2.70.98.10">
    <property type="match status" value="1"/>
</dbReference>
<organism evidence="6">
    <name type="scientific">termite gut metagenome</name>
    <dbReference type="NCBI Taxonomy" id="433724"/>
    <lineage>
        <taxon>unclassified sequences</taxon>
        <taxon>metagenomes</taxon>
        <taxon>organismal metagenomes</taxon>
    </lineage>
</organism>
<dbReference type="Pfam" id="PF02929">
    <property type="entry name" value="Bgal_small_N"/>
    <property type="match status" value="1"/>
</dbReference>
<reference evidence="6" key="1">
    <citation type="submission" date="2019-03" db="EMBL/GenBank/DDBJ databases">
        <title>Single cell metagenomics reveals metabolic interactions within the superorganism composed of flagellate Streblomastix strix and complex community of Bacteroidetes bacteria on its surface.</title>
        <authorList>
            <person name="Treitli S.C."/>
            <person name="Kolisko M."/>
            <person name="Husnik F."/>
            <person name="Keeling P."/>
            <person name="Hampl V."/>
        </authorList>
    </citation>
    <scope>NUCLEOTIDE SEQUENCE</scope>
    <source>
        <strain evidence="6">STM</strain>
    </source>
</reference>
<dbReference type="GO" id="GO:0009341">
    <property type="term" value="C:beta-galactosidase complex"/>
    <property type="evidence" value="ECO:0007669"/>
    <property type="project" value="InterPro"/>
</dbReference>
<dbReference type="PANTHER" id="PTHR46323:SF2">
    <property type="entry name" value="BETA-GALACTOSIDASE"/>
    <property type="match status" value="1"/>
</dbReference>